<evidence type="ECO:0008006" key="4">
    <source>
        <dbReference type="Google" id="ProtNLM"/>
    </source>
</evidence>
<evidence type="ECO:0000313" key="2">
    <source>
        <dbReference type="EMBL" id="QQP93218.1"/>
    </source>
</evidence>
<reference evidence="2" key="1">
    <citation type="submission" date="2021-02" db="EMBL/GenBank/DDBJ databases">
        <title>Skermanella TT6 skin isolate.</title>
        <authorList>
            <person name="Lee K."/>
            <person name="Ganzorig M."/>
        </authorList>
    </citation>
    <scope>NUCLEOTIDE SEQUENCE</scope>
    <source>
        <strain evidence="2">TT6</strain>
    </source>
</reference>
<accession>A0ABX7BFQ1</accession>
<dbReference type="RefSeq" id="WP_201082666.1">
    <property type="nucleotide sequence ID" value="NZ_CP067421.1"/>
</dbReference>
<feature type="transmembrane region" description="Helical" evidence="1">
    <location>
        <begin position="66"/>
        <end position="89"/>
    </location>
</feature>
<proteinExistence type="predicted"/>
<gene>
    <name evidence="2" type="ORF">IGS68_29295</name>
</gene>
<keyword evidence="1" id="KW-1133">Transmembrane helix</keyword>
<feature type="transmembrane region" description="Helical" evidence="1">
    <location>
        <begin position="32"/>
        <end position="54"/>
    </location>
</feature>
<geneLocation type="plasmid" evidence="2 3">
    <name>pTT6-1</name>
</geneLocation>
<keyword evidence="1" id="KW-0812">Transmembrane</keyword>
<keyword evidence="3" id="KW-1185">Reference proteome</keyword>
<keyword evidence="2" id="KW-0614">Plasmid</keyword>
<dbReference type="Proteomes" id="UP000595197">
    <property type="component" value="Plasmid pTT6-1"/>
</dbReference>
<feature type="transmembrane region" description="Helical" evidence="1">
    <location>
        <begin position="7"/>
        <end position="26"/>
    </location>
</feature>
<evidence type="ECO:0000256" key="1">
    <source>
        <dbReference type="SAM" id="Phobius"/>
    </source>
</evidence>
<keyword evidence="1" id="KW-0472">Membrane</keyword>
<dbReference type="EMBL" id="CP067421">
    <property type="protein sequence ID" value="QQP93218.1"/>
    <property type="molecule type" value="Genomic_DNA"/>
</dbReference>
<sequence>MRIISRLIGFIVMQVALAIGTVFTLLASVAVFGLFLVLGGLALGGMVFSGVFLYDWQVNGNAQAGVFFWQAVGLLIGAVIGVNLLAAMVGGAGRALFSKPKAATVTEEAPYHPYEPNRVARREAYKRRPMMVRR</sequence>
<protein>
    <recommendedName>
        <fullName evidence="4">Permease</fullName>
    </recommendedName>
</protein>
<organism evidence="2 3">
    <name type="scientific">Skermanella cutis</name>
    <dbReference type="NCBI Taxonomy" id="2775420"/>
    <lineage>
        <taxon>Bacteria</taxon>
        <taxon>Pseudomonadati</taxon>
        <taxon>Pseudomonadota</taxon>
        <taxon>Alphaproteobacteria</taxon>
        <taxon>Rhodospirillales</taxon>
        <taxon>Azospirillaceae</taxon>
        <taxon>Skermanella</taxon>
    </lineage>
</organism>
<name>A0ABX7BFQ1_9PROT</name>
<evidence type="ECO:0000313" key="3">
    <source>
        <dbReference type="Proteomes" id="UP000595197"/>
    </source>
</evidence>